<sequence length="310" mass="33961">MSFDRLIHKIVETQNPTVAGLDPKLEYIPNYILEKNFKEYGCNLRGASRAILEYNEALIDALCDIVPAVKPQCAYYEMFSYYGMKTLCKTIEYTKSKGMYVIIDGKRNDIGTTMEAYAVAHLGATKVLDDEMEAFGGDALTVNGYLGTDGIAPLIPYCNERDKGIFVLCKTSNKSSGELQDKLVDGKPVYRIMGDMCENWGKAAMGSLGYSAVGAVVGATYPEQLAELRSAMPHTFFLVPGYGAQGGGAKDVMGAFDAKGLGAIVNSSRGILCAWQKEGCDERDFAQAARREALRMKQDITQHFENGIHL</sequence>
<evidence type="ECO:0000313" key="9">
    <source>
        <dbReference type="EMBL" id="SEM66458.1"/>
    </source>
</evidence>
<proteinExistence type="inferred from homology"/>
<comment type="pathway">
    <text evidence="1 7">Pyrimidine metabolism; UMP biosynthesis via de novo pathway; UMP from orotate: step 2/2.</text>
</comment>
<dbReference type="EMBL" id="FOCG01000001">
    <property type="protein sequence ID" value="SEM66458.1"/>
    <property type="molecule type" value="Genomic_DNA"/>
</dbReference>
<dbReference type="InterPro" id="IPR011995">
    <property type="entry name" value="OMPdecase_type-2"/>
</dbReference>
<keyword evidence="3 7" id="KW-0210">Decarboxylase</keyword>
<dbReference type="PANTHER" id="PTHR43375">
    <property type="entry name" value="OROTIDINE 5'-PHOSPHATE DECARBOXYLASE"/>
    <property type="match status" value="1"/>
</dbReference>
<evidence type="ECO:0000313" key="10">
    <source>
        <dbReference type="Proteomes" id="UP000199158"/>
    </source>
</evidence>
<evidence type="ECO:0000256" key="4">
    <source>
        <dbReference type="ARBA" id="ARBA00022975"/>
    </source>
</evidence>
<dbReference type="Gene3D" id="3.20.20.70">
    <property type="entry name" value="Aldolase class I"/>
    <property type="match status" value="1"/>
</dbReference>
<gene>
    <name evidence="7" type="primary">pyrF</name>
    <name evidence="9" type="ORF">SAMN05216180_1158</name>
</gene>
<organism evidence="9 10">
    <name type="scientific">Hydrogenoanaerobacterium saccharovorans</name>
    <dbReference type="NCBI Taxonomy" id="474960"/>
    <lineage>
        <taxon>Bacteria</taxon>
        <taxon>Bacillati</taxon>
        <taxon>Bacillota</taxon>
        <taxon>Clostridia</taxon>
        <taxon>Eubacteriales</taxon>
        <taxon>Oscillospiraceae</taxon>
        <taxon>Hydrogenoanaerobacterium</taxon>
    </lineage>
</organism>
<keyword evidence="5 7" id="KW-0456">Lyase</keyword>
<evidence type="ECO:0000259" key="8">
    <source>
        <dbReference type="SMART" id="SM00934"/>
    </source>
</evidence>
<dbReference type="GO" id="GO:0004590">
    <property type="term" value="F:orotidine-5'-phosphate decarboxylase activity"/>
    <property type="evidence" value="ECO:0007669"/>
    <property type="project" value="UniProtKB-UniRule"/>
</dbReference>
<comment type="similarity">
    <text evidence="2 7">Belongs to the OMP decarboxylase family. Type 2 subfamily.</text>
</comment>
<dbReference type="PANTHER" id="PTHR43375:SF1">
    <property type="entry name" value="OROTIDINE 5'-PHOSPHATE DECARBOXYLASE"/>
    <property type="match status" value="1"/>
</dbReference>
<reference evidence="9 10" key="1">
    <citation type="submission" date="2016-10" db="EMBL/GenBank/DDBJ databases">
        <authorList>
            <person name="de Groot N.N."/>
        </authorList>
    </citation>
    <scope>NUCLEOTIDE SEQUENCE [LARGE SCALE GENOMIC DNA]</scope>
    <source>
        <strain evidence="9 10">CGMCC 1.5070</strain>
    </source>
</reference>
<dbReference type="InterPro" id="IPR011060">
    <property type="entry name" value="RibuloseP-bd_barrel"/>
</dbReference>
<comment type="catalytic activity">
    <reaction evidence="6 7">
        <text>orotidine 5'-phosphate + H(+) = UMP + CO2</text>
        <dbReference type="Rhea" id="RHEA:11596"/>
        <dbReference type="ChEBI" id="CHEBI:15378"/>
        <dbReference type="ChEBI" id="CHEBI:16526"/>
        <dbReference type="ChEBI" id="CHEBI:57538"/>
        <dbReference type="ChEBI" id="CHEBI:57865"/>
        <dbReference type="EC" id="4.1.1.23"/>
    </reaction>
</comment>
<dbReference type="STRING" id="474960.SAMN05216180_1158"/>
<dbReference type="InterPro" id="IPR013785">
    <property type="entry name" value="Aldolase_TIM"/>
</dbReference>
<name>A0A1H8A9F7_9FIRM</name>
<dbReference type="PROSITE" id="PS00156">
    <property type="entry name" value="OMPDECASE"/>
    <property type="match status" value="1"/>
</dbReference>
<dbReference type="GO" id="GO:0006207">
    <property type="term" value="P:'de novo' pyrimidine nucleobase biosynthetic process"/>
    <property type="evidence" value="ECO:0007669"/>
    <property type="project" value="InterPro"/>
</dbReference>
<accession>A0A1H8A9F7</accession>
<dbReference type="InterPro" id="IPR001754">
    <property type="entry name" value="OMPdeCOase_dom"/>
</dbReference>
<evidence type="ECO:0000256" key="5">
    <source>
        <dbReference type="ARBA" id="ARBA00023239"/>
    </source>
</evidence>
<feature type="domain" description="Orotidine 5'-phosphate decarboxylase" evidence="8">
    <location>
        <begin position="16"/>
        <end position="289"/>
    </location>
</feature>
<dbReference type="RefSeq" id="WP_092752544.1">
    <property type="nucleotide sequence ID" value="NZ_FOCG01000001.1"/>
</dbReference>
<keyword evidence="10" id="KW-1185">Reference proteome</keyword>
<evidence type="ECO:0000256" key="2">
    <source>
        <dbReference type="ARBA" id="ARBA00008847"/>
    </source>
</evidence>
<evidence type="ECO:0000256" key="3">
    <source>
        <dbReference type="ARBA" id="ARBA00022793"/>
    </source>
</evidence>
<dbReference type="InterPro" id="IPR018089">
    <property type="entry name" value="OMPdecase_AS"/>
</dbReference>
<dbReference type="UniPathway" id="UPA00070">
    <property type="reaction ID" value="UER00120"/>
</dbReference>
<dbReference type="CDD" id="cd04725">
    <property type="entry name" value="OMP_decarboxylase_like"/>
    <property type="match status" value="1"/>
</dbReference>
<dbReference type="Proteomes" id="UP000199158">
    <property type="component" value="Unassembled WGS sequence"/>
</dbReference>
<dbReference type="SUPFAM" id="SSF51366">
    <property type="entry name" value="Ribulose-phoshate binding barrel"/>
    <property type="match status" value="1"/>
</dbReference>
<evidence type="ECO:0000256" key="1">
    <source>
        <dbReference type="ARBA" id="ARBA00004861"/>
    </source>
</evidence>
<feature type="active site" description="Proton donor" evidence="7">
    <location>
        <position position="106"/>
    </location>
</feature>
<dbReference type="SMART" id="SM00934">
    <property type="entry name" value="OMPdecase"/>
    <property type="match status" value="1"/>
</dbReference>
<dbReference type="NCBIfam" id="TIGR02127">
    <property type="entry name" value="pyrF_sub2"/>
    <property type="match status" value="1"/>
</dbReference>
<keyword evidence="4 7" id="KW-0665">Pyrimidine biosynthesis</keyword>
<dbReference type="Pfam" id="PF00215">
    <property type="entry name" value="OMPdecase"/>
    <property type="match status" value="1"/>
</dbReference>
<evidence type="ECO:0000256" key="6">
    <source>
        <dbReference type="ARBA" id="ARBA00049157"/>
    </source>
</evidence>
<protein>
    <recommendedName>
        <fullName evidence="7">Orotidine 5'-phosphate decarboxylase</fullName>
        <ecNumber evidence="7">4.1.1.23</ecNumber>
    </recommendedName>
    <alternativeName>
        <fullName evidence="7">OMP decarboxylase</fullName>
        <shortName evidence="7">OMPDCase</shortName>
        <shortName evidence="7">OMPdecase</shortName>
    </alternativeName>
</protein>
<evidence type="ECO:0000256" key="7">
    <source>
        <dbReference type="HAMAP-Rule" id="MF_01215"/>
    </source>
</evidence>
<dbReference type="EC" id="4.1.1.23" evidence="7"/>
<dbReference type="GO" id="GO:0044205">
    <property type="term" value="P:'de novo' UMP biosynthetic process"/>
    <property type="evidence" value="ECO:0007669"/>
    <property type="project" value="UniProtKB-UniRule"/>
</dbReference>
<dbReference type="HAMAP" id="MF_01215">
    <property type="entry name" value="OMPdecase_type2"/>
    <property type="match status" value="1"/>
</dbReference>
<dbReference type="OrthoDB" id="9808470at2"/>
<dbReference type="AlphaFoldDB" id="A0A1H8A9F7"/>